<dbReference type="PANTHER" id="PTHR38471">
    <property type="entry name" value="FOUR HELIX BUNDLE PROTEIN"/>
    <property type="match status" value="1"/>
</dbReference>
<dbReference type="InterPro" id="IPR036583">
    <property type="entry name" value="23S_rRNA_IVS_sf"/>
</dbReference>
<dbReference type="KEGG" id="mbur:EQU24_11420"/>
<sequence length="130" mass="14502">MNGVGRFLNGKDDTRPHYQLQAWQLSMSLVKLVYVWSKGFPVEEKYGLQSQIRRAAISVPSNIAEGAGRKGSKEFAHFLSIAQGSLSELETQYLIAIDLGFAQASAELENTLVKTAKLVSGLYRFHQLRK</sequence>
<keyword evidence="2" id="KW-1185">Reference proteome</keyword>
<dbReference type="Pfam" id="PF05635">
    <property type="entry name" value="23S_rRNA_IVP"/>
    <property type="match status" value="1"/>
</dbReference>
<dbReference type="SUPFAM" id="SSF158446">
    <property type="entry name" value="IVS-encoded protein-like"/>
    <property type="match status" value="1"/>
</dbReference>
<evidence type="ECO:0000313" key="2">
    <source>
        <dbReference type="Proteomes" id="UP000305881"/>
    </source>
</evidence>
<proteinExistence type="predicted"/>
<dbReference type="PANTHER" id="PTHR38471:SF2">
    <property type="entry name" value="FOUR HELIX BUNDLE PROTEIN"/>
    <property type="match status" value="1"/>
</dbReference>
<reference evidence="2" key="1">
    <citation type="journal article" date="2019" name="J. Bacteriol.">
        <title>A Mutagenic Screen Identifies a TonB-Dependent Receptor Required for the Lanthanide Metal Switch in the Type I Methanotroph 'Methylotuvimicrobium buryatense' 5GB1C.</title>
        <authorList>
            <person name="Groom J.D."/>
            <person name="Ford S.M."/>
            <person name="Pesesky M.W."/>
            <person name="Lidstrom M.E."/>
        </authorList>
    </citation>
    <scope>NUCLEOTIDE SEQUENCE [LARGE SCALE GENOMIC DNA]</scope>
    <source>
        <strain evidence="2">5GB1C</strain>
    </source>
</reference>
<accession>A0A4P9UR42</accession>
<dbReference type="STRING" id="675511.GCA_000341735_00754"/>
<dbReference type="Proteomes" id="UP000305881">
    <property type="component" value="Chromosome"/>
</dbReference>
<dbReference type="AlphaFoldDB" id="A0A4P9UR42"/>
<dbReference type="EMBL" id="CP035467">
    <property type="protein sequence ID" value="QCW82781.1"/>
    <property type="molecule type" value="Genomic_DNA"/>
</dbReference>
<dbReference type="RefSeq" id="WP_017839377.1">
    <property type="nucleotide sequence ID" value="NZ_CP035467.1"/>
</dbReference>
<name>A0A4P9UR42_METBY</name>
<dbReference type="InterPro" id="IPR012657">
    <property type="entry name" value="23S_rRNA-intervening_sequence"/>
</dbReference>
<protein>
    <submittedName>
        <fullName evidence="1">Four helix bundle protein</fullName>
    </submittedName>
</protein>
<dbReference type="Gene3D" id="1.20.1440.60">
    <property type="entry name" value="23S rRNA-intervening sequence"/>
    <property type="match status" value="1"/>
</dbReference>
<dbReference type="CDD" id="cd16377">
    <property type="entry name" value="23S_rRNA_IVP_like"/>
    <property type="match status" value="1"/>
</dbReference>
<dbReference type="OrthoDB" id="160990at2"/>
<gene>
    <name evidence="1" type="ORF">EQU24_11420</name>
</gene>
<dbReference type="NCBIfam" id="TIGR02436">
    <property type="entry name" value="four helix bundle protein"/>
    <property type="match status" value="1"/>
</dbReference>
<evidence type="ECO:0000313" key="1">
    <source>
        <dbReference type="EMBL" id="QCW82781.1"/>
    </source>
</evidence>
<organism evidence="1 2">
    <name type="scientific">Methylotuvimicrobium buryatense</name>
    <name type="common">Methylomicrobium buryatense</name>
    <dbReference type="NCBI Taxonomy" id="95641"/>
    <lineage>
        <taxon>Bacteria</taxon>
        <taxon>Pseudomonadati</taxon>
        <taxon>Pseudomonadota</taxon>
        <taxon>Gammaproteobacteria</taxon>
        <taxon>Methylococcales</taxon>
        <taxon>Methylococcaceae</taxon>
        <taxon>Methylotuvimicrobium</taxon>
    </lineage>
</organism>